<keyword evidence="7 17" id="KW-0812">Transmembrane</keyword>
<feature type="transmembrane region" description="Helical" evidence="17">
    <location>
        <begin position="561"/>
        <end position="580"/>
    </location>
</feature>
<dbReference type="GO" id="GO:0015990">
    <property type="term" value="P:electron transport coupled proton transport"/>
    <property type="evidence" value="ECO:0007669"/>
    <property type="project" value="TreeGrafter"/>
</dbReference>
<comment type="catalytic activity">
    <reaction evidence="16 17">
        <text>a ubiquinone + NADH + 5 H(+)(in) = a ubiquinol + NAD(+) + 4 H(+)(out)</text>
        <dbReference type="Rhea" id="RHEA:29091"/>
        <dbReference type="Rhea" id="RHEA-COMP:9565"/>
        <dbReference type="Rhea" id="RHEA-COMP:9566"/>
        <dbReference type="ChEBI" id="CHEBI:15378"/>
        <dbReference type="ChEBI" id="CHEBI:16389"/>
        <dbReference type="ChEBI" id="CHEBI:17976"/>
        <dbReference type="ChEBI" id="CHEBI:57540"/>
        <dbReference type="ChEBI" id="CHEBI:57945"/>
        <dbReference type="EC" id="7.1.1.2"/>
    </reaction>
</comment>
<dbReference type="AlphaFoldDB" id="J7EUM5"/>
<keyword evidence="8" id="KW-0999">Mitochondrion inner membrane</keyword>
<evidence type="ECO:0000259" key="20">
    <source>
        <dbReference type="Pfam" id="PF06455"/>
    </source>
</evidence>
<dbReference type="GO" id="GO:0008137">
    <property type="term" value="F:NADH dehydrogenase (ubiquinone) activity"/>
    <property type="evidence" value="ECO:0007669"/>
    <property type="project" value="UniProtKB-EC"/>
</dbReference>
<feature type="transmembrane region" description="Helical" evidence="17">
    <location>
        <begin position="54"/>
        <end position="79"/>
    </location>
</feature>
<feature type="transmembrane region" description="Helical" evidence="17">
    <location>
        <begin position="12"/>
        <end position="34"/>
    </location>
</feature>
<evidence type="ECO:0000256" key="6">
    <source>
        <dbReference type="ARBA" id="ARBA00022660"/>
    </source>
</evidence>
<dbReference type="Pfam" id="PF00361">
    <property type="entry name" value="Proton_antipo_M"/>
    <property type="match status" value="1"/>
</dbReference>
<dbReference type="GO" id="GO:0005743">
    <property type="term" value="C:mitochondrial inner membrane"/>
    <property type="evidence" value="ECO:0007669"/>
    <property type="project" value="UniProtKB-SubCell"/>
</dbReference>
<dbReference type="InterPro" id="IPR003945">
    <property type="entry name" value="NU5C-like"/>
</dbReference>
<dbReference type="Pfam" id="PF06455">
    <property type="entry name" value="NADH5_C"/>
    <property type="match status" value="1"/>
</dbReference>
<dbReference type="PANTHER" id="PTHR42829">
    <property type="entry name" value="NADH-UBIQUINONE OXIDOREDUCTASE CHAIN 5"/>
    <property type="match status" value="1"/>
</dbReference>
<feature type="transmembrane region" description="Helical" evidence="17">
    <location>
        <begin position="91"/>
        <end position="110"/>
    </location>
</feature>
<feature type="domain" description="NADH:quinone oxidoreductase/Mrp antiporter transmembrane" evidence="18">
    <location>
        <begin position="111"/>
        <end position="389"/>
    </location>
</feature>
<evidence type="ECO:0000256" key="3">
    <source>
        <dbReference type="ARBA" id="ARBA00012944"/>
    </source>
</evidence>
<feature type="transmembrane region" description="Helical" evidence="17">
    <location>
        <begin position="344"/>
        <end position="362"/>
    </location>
</feature>
<feature type="transmembrane region" description="Helical" evidence="17">
    <location>
        <begin position="156"/>
        <end position="174"/>
    </location>
</feature>
<dbReference type="CTD" id="4540"/>
<dbReference type="PRINTS" id="PR01434">
    <property type="entry name" value="NADHDHGNASE5"/>
</dbReference>
<comment type="similarity">
    <text evidence="17">Belongs to the complex I subunit 5 family.</text>
</comment>
<feature type="transmembrane region" description="Helical" evidence="17">
    <location>
        <begin position="301"/>
        <end position="323"/>
    </location>
</feature>
<feature type="transmembrane region" description="Helical" evidence="17">
    <location>
        <begin position="222"/>
        <end position="240"/>
    </location>
</feature>
<dbReference type="PANTHER" id="PTHR42829:SF2">
    <property type="entry name" value="NADH-UBIQUINONE OXIDOREDUCTASE CHAIN 5"/>
    <property type="match status" value="1"/>
</dbReference>
<sequence>MMMMNKVISPSNSGLMILMSVSFITFLFGIKYLMKNLSTFMEWELITFNSTMMVMTLFLDWMALMFMSLVTFISALILMYSKGYMNEKKNFNRFIMLMMMFVLSMMLLIISPNMISILLGWDGLGLVSYCLVIFYQSNKAYNAGMITILSNRIGDTMFLMAVPLMFTMGTWNFIPHVNNPQWNPQMQLITILMLMAALTKSAQIPFSAWLPAAMAAPTPVSSLVHSSTLVTAGVYLMIRFNNTLQNQTSGKILLILATLTMMMASIAANMEMDLKKIIALSTLSQLGLMMIILAMGYPQIAFFHLMMHAMFKALLFMCAGHMIHTMNDTQDIRLMGHLTNQMPLTMACFNISNLSLCGTPFLTGFYSKDLIMEMAMMSLTNLIIIALTILSTSLTMMYTIRLILITSNKPFKGMPTILWTSETNKMTNPMLIMSITTIVGGATMSWLIFNEPLEIYLPKPLKTLTIQMIFTGLLMGITLNFSSTSQQSNTKMFPLSTNILTSMWFLPKISTNPLIKSPMHYAQLYSSLWETGWQEKMGPQGIMKSMMKTSKLVQNWQNNPFKLNIMLMSITTLMLTILMTTNI</sequence>
<reference evidence="21" key="1">
    <citation type="journal article" date="2012" name="PLoS ONE">
        <title>Complete Mitochondrial Genome of the Free-Living Earwig, Challia fletcheri (Dermaptera: Pygidicranidae) and Phylogeny of Polyneoptera.</title>
        <authorList>
            <person name="Wan X."/>
            <person name="Kim M.I."/>
            <person name="Kim M.J."/>
            <person name="Kim I."/>
        </authorList>
    </citation>
    <scope>NUCLEOTIDE SEQUENCE</scope>
</reference>
<evidence type="ECO:0000256" key="14">
    <source>
        <dbReference type="ARBA" id="ARBA00023128"/>
    </source>
</evidence>
<evidence type="ECO:0000256" key="11">
    <source>
        <dbReference type="ARBA" id="ARBA00022989"/>
    </source>
</evidence>
<evidence type="ECO:0000256" key="4">
    <source>
        <dbReference type="ARBA" id="ARBA00021096"/>
    </source>
</evidence>
<dbReference type="EMBL" id="JN651407">
    <property type="protein sequence ID" value="AEP83055.1"/>
    <property type="molecule type" value="Genomic_DNA"/>
</dbReference>
<keyword evidence="11 17" id="KW-1133">Transmembrane helix</keyword>
<proteinExistence type="inferred from homology"/>
<feature type="transmembrane region" description="Helical" evidence="17">
    <location>
        <begin position="382"/>
        <end position="404"/>
    </location>
</feature>
<dbReference type="RefSeq" id="YP_006665727.1">
    <property type="nucleotide sequence ID" value="NC_018538.1"/>
</dbReference>
<geneLocation type="mitochondrion" evidence="21"/>
<evidence type="ECO:0000256" key="17">
    <source>
        <dbReference type="RuleBase" id="RU003404"/>
    </source>
</evidence>
<evidence type="ECO:0000256" key="12">
    <source>
        <dbReference type="ARBA" id="ARBA00023027"/>
    </source>
</evidence>
<gene>
    <name evidence="21" type="primary">ND5</name>
</gene>
<keyword evidence="10" id="KW-0249">Electron transport</keyword>
<dbReference type="GO" id="GO:0003954">
    <property type="term" value="F:NADH dehydrogenase activity"/>
    <property type="evidence" value="ECO:0007669"/>
    <property type="project" value="TreeGrafter"/>
</dbReference>
<keyword evidence="13 17" id="KW-0830">Ubiquinone</keyword>
<feature type="transmembrane region" description="Helical" evidence="17">
    <location>
        <begin position="430"/>
        <end position="449"/>
    </location>
</feature>
<keyword evidence="15 17" id="KW-0472">Membrane</keyword>
<evidence type="ECO:0000259" key="19">
    <source>
        <dbReference type="Pfam" id="PF00662"/>
    </source>
</evidence>
<dbReference type="InterPro" id="IPR001750">
    <property type="entry name" value="ND/Mrp_TM"/>
</dbReference>
<comment type="subcellular location">
    <subcellularLocation>
        <location evidence="2">Mitochondrion inner membrane</location>
        <topology evidence="2">Multi-pass membrane protein</topology>
    </subcellularLocation>
</comment>
<comment type="function">
    <text evidence="17">Core subunit of the mitochondrial membrane respiratory chain NADH dehydrogenase (Complex I) which catalyzes electron transfer from NADH through the respiratory chain, using ubiquinone as an electron acceptor. Essential for the catalytic activity and assembly of complex I.</text>
</comment>
<name>J7EUM5_9NEOP</name>
<accession>J7EUM5</accession>
<evidence type="ECO:0000259" key="18">
    <source>
        <dbReference type="Pfam" id="PF00361"/>
    </source>
</evidence>
<keyword evidence="6" id="KW-0679">Respiratory chain</keyword>
<dbReference type="InterPro" id="IPR010934">
    <property type="entry name" value="NADH_DH_su5_C"/>
</dbReference>
<evidence type="ECO:0000256" key="5">
    <source>
        <dbReference type="ARBA" id="ARBA00022448"/>
    </source>
</evidence>
<evidence type="ECO:0000256" key="10">
    <source>
        <dbReference type="ARBA" id="ARBA00022982"/>
    </source>
</evidence>
<keyword evidence="14 17" id="KW-0496">Mitochondrion</keyword>
<dbReference type="GO" id="GO:0042773">
    <property type="term" value="P:ATP synthesis coupled electron transport"/>
    <property type="evidence" value="ECO:0007669"/>
    <property type="project" value="InterPro"/>
</dbReference>
<organism evidence="21">
    <name type="scientific">Challia fletcheri</name>
    <dbReference type="NCBI Taxonomy" id="1091408"/>
    <lineage>
        <taxon>Eukaryota</taxon>
        <taxon>Metazoa</taxon>
        <taxon>Ecdysozoa</taxon>
        <taxon>Arthropoda</taxon>
        <taxon>Hexapoda</taxon>
        <taxon>Insecta</taxon>
        <taxon>Pterygota</taxon>
        <taxon>Neoptera</taxon>
        <taxon>Polyneoptera</taxon>
        <taxon>Dermaptera</taxon>
        <taxon>Neodermaptera</taxon>
        <taxon>Protodermaptera</taxon>
        <taxon>Pygidicranoidea</taxon>
        <taxon>Pygidicranidae</taxon>
        <taxon>Challia</taxon>
    </lineage>
</organism>
<dbReference type="EC" id="7.1.1.2" evidence="3 17"/>
<evidence type="ECO:0000256" key="2">
    <source>
        <dbReference type="ARBA" id="ARBA00004448"/>
    </source>
</evidence>
<evidence type="ECO:0000256" key="13">
    <source>
        <dbReference type="ARBA" id="ARBA00023075"/>
    </source>
</evidence>
<feature type="transmembrane region" description="Helical" evidence="17">
    <location>
        <begin position="461"/>
        <end position="482"/>
    </location>
</feature>
<comment type="function">
    <text evidence="1">Core subunit of the mitochondrial membrane respiratory chain NADH dehydrogenase (Complex I) that is believed to belong to the minimal assembly required for catalysis. Complex I functions in the transfer of electrons from NADH to the respiratory chain. The immediate electron acceptor for the enzyme is believed to be ubiquinone.</text>
</comment>
<feature type="domain" description="NADH-Ubiquinone oxidoreductase (complex I) chain 5 N-terminal" evidence="19">
    <location>
        <begin position="47"/>
        <end position="94"/>
    </location>
</feature>
<feature type="domain" description="NADH dehydrogenase subunit 5 C-terminal" evidence="20">
    <location>
        <begin position="398"/>
        <end position="579"/>
    </location>
</feature>
<feature type="transmembrane region" description="Helical" evidence="17">
    <location>
        <begin position="116"/>
        <end position="135"/>
    </location>
</feature>
<evidence type="ECO:0000256" key="1">
    <source>
        <dbReference type="ARBA" id="ARBA00003257"/>
    </source>
</evidence>
<keyword evidence="5 17" id="KW-0813">Transport</keyword>
<feature type="transmembrane region" description="Helical" evidence="17">
    <location>
        <begin position="186"/>
        <end position="210"/>
    </location>
</feature>
<feature type="transmembrane region" description="Helical" evidence="17">
    <location>
        <begin position="252"/>
        <end position="270"/>
    </location>
</feature>
<feature type="transmembrane region" description="Helical" evidence="17">
    <location>
        <begin position="277"/>
        <end position="295"/>
    </location>
</feature>
<evidence type="ECO:0000256" key="16">
    <source>
        <dbReference type="ARBA" id="ARBA00049551"/>
    </source>
</evidence>
<dbReference type="GeneID" id="13539844"/>
<evidence type="ECO:0000256" key="7">
    <source>
        <dbReference type="ARBA" id="ARBA00022692"/>
    </source>
</evidence>
<evidence type="ECO:0000256" key="15">
    <source>
        <dbReference type="ARBA" id="ARBA00023136"/>
    </source>
</evidence>
<keyword evidence="12 17" id="KW-0520">NAD</keyword>
<evidence type="ECO:0000256" key="8">
    <source>
        <dbReference type="ARBA" id="ARBA00022792"/>
    </source>
</evidence>
<dbReference type="Pfam" id="PF00662">
    <property type="entry name" value="Proton_antipo_N"/>
    <property type="match status" value="1"/>
</dbReference>
<evidence type="ECO:0000256" key="9">
    <source>
        <dbReference type="ARBA" id="ARBA00022967"/>
    </source>
</evidence>
<protein>
    <recommendedName>
        <fullName evidence="4 17">NADH-ubiquinone oxidoreductase chain 5</fullName>
        <ecNumber evidence="3 17">7.1.1.2</ecNumber>
    </recommendedName>
</protein>
<keyword evidence="9" id="KW-1278">Translocase</keyword>
<evidence type="ECO:0000313" key="21">
    <source>
        <dbReference type="EMBL" id="AEP83055.1"/>
    </source>
</evidence>
<dbReference type="InterPro" id="IPR001516">
    <property type="entry name" value="Proton_antipo_N"/>
</dbReference>